<dbReference type="Pfam" id="PF14885">
    <property type="entry name" value="GHL15"/>
    <property type="match status" value="1"/>
</dbReference>
<name>A0A177E510_9BACT</name>
<accession>A0A177E510</accession>
<sequence length="373" mass="43871">MTEAQVRFAATHYVGSQKLTLDLVNRLRRYNPNFVVLHYHLAIWQQQPKHQFIIDGKRWGNDWDFVNQHEDWFWHNEKGERVRSKQDGKYLMNIMNPEFRKYWKKSIARQIIAGKYQAVFLDSASPALLPWEAAHADPWLAGRAVITRRFKELKGLTWSGAYENFMADLTGFLEFLGFATLPNIGALFTSWDTTDYYTTASGAFMEHAFQTKNAKDWKTAMNRTLKLINQDKIVIFQPYLKADNDYETRMYYLSCYLLIKGRYSYLHYFAKKIFSWYPEWEVELGRPLEPVKSIRDLEINKNLYCRKYEKGEVCVNISRKNKVVSFNKPVFRVIPQGGGPVNKEGEINGMLLFEKGKSFVIKPWEGLVVVYEK</sequence>
<protein>
    <submittedName>
        <fullName evidence="1">Uncharacterized protein</fullName>
    </submittedName>
</protein>
<dbReference type="InterPro" id="IPR029455">
    <property type="entry name" value="GHL15"/>
</dbReference>
<dbReference type="InterPro" id="IPR017853">
    <property type="entry name" value="GH"/>
</dbReference>
<dbReference type="InterPro" id="IPR013785">
    <property type="entry name" value="Aldolase_TIM"/>
</dbReference>
<dbReference type="Gene3D" id="3.20.20.70">
    <property type="entry name" value="Aldolase class I"/>
    <property type="match status" value="1"/>
</dbReference>
<gene>
    <name evidence="1" type="ORF">TH606_09205</name>
</gene>
<dbReference type="AlphaFoldDB" id="A0A177E510"/>
<keyword evidence="2" id="KW-1185">Reference proteome</keyword>
<proteinExistence type="predicted"/>
<organism evidence="1 2">
    <name type="scientific">Thermodesulfatator autotrophicus</name>
    <dbReference type="NCBI Taxonomy" id="1795632"/>
    <lineage>
        <taxon>Bacteria</taxon>
        <taxon>Pseudomonadati</taxon>
        <taxon>Thermodesulfobacteriota</taxon>
        <taxon>Thermodesulfobacteria</taxon>
        <taxon>Thermodesulfobacteriales</taxon>
        <taxon>Thermodesulfatatoraceae</taxon>
        <taxon>Thermodesulfatator</taxon>
    </lineage>
</organism>
<dbReference type="STRING" id="1795632.TH606_09205"/>
<comment type="caution">
    <text evidence="1">The sequence shown here is derived from an EMBL/GenBank/DDBJ whole genome shotgun (WGS) entry which is preliminary data.</text>
</comment>
<evidence type="ECO:0000313" key="2">
    <source>
        <dbReference type="Proteomes" id="UP000076964"/>
    </source>
</evidence>
<evidence type="ECO:0000313" key="1">
    <source>
        <dbReference type="EMBL" id="OAG26995.1"/>
    </source>
</evidence>
<dbReference type="SUPFAM" id="SSF51445">
    <property type="entry name" value="(Trans)glycosidases"/>
    <property type="match status" value="1"/>
</dbReference>
<dbReference type="EMBL" id="LSFI01000045">
    <property type="protein sequence ID" value="OAG26995.1"/>
    <property type="molecule type" value="Genomic_DNA"/>
</dbReference>
<dbReference type="Proteomes" id="UP000076964">
    <property type="component" value="Unassembled WGS sequence"/>
</dbReference>
<reference evidence="1 2" key="1">
    <citation type="submission" date="2016-02" db="EMBL/GenBank/DDBJ databases">
        <title>Draft genome sequence of Thermodesulfatator sp. S606.</title>
        <authorList>
            <person name="Lai Q."/>
            <person name="Cao J."/>
            <person name="Dupont S."/>
            <person name="Shao Z."/>
            <person name="Jebbar M."/>
            <person name="Alain K."/>
        </authorList>
    </citation>
    <scope>NUCLEOTIDE SEQUENCE [LARGE SCALE GENOMIC DNA]</scope>
    <source>
        <strain evidence="1 2">S606</strain>
    </source>
</reference>